<comment type="caution">
    <text evidence="7">The sequence shown here is derived from an EMBL/GenBank/DDBJ whole genome shotgun (WGS) entry which is preliminary data.</text>
</comment>
<evidence type="ECO:0000256" key="2">
    <source>
        <dbReference type="ARBA" id="ARBA00016956"/>
    </source>
</evidence>
<dbReference type="PANTHER" id="PTHR11741:SF0">
    <property type="entry name" value="ELONGATION FACTOR TS, MITOCHONDRIAL"/>
    <property type="match status" value="1"/>
</dbReference>
<sequence length="149" mass="15716">MSDVAKVKSIRETTGLSVGRINQALAEAGGDEAKALAILEASGVAIAQKKSGRELKQGVVASYIHSNKKIGVLVVLGSETDFVARNPEFINLANDLAMQIAAMQPKDVPALLAQPYIKEANITVGDLITQAVAKLGENIQVGEFARFSI</sequence>
<evidence type="ECO:0000259" key="6">
    <source>
        <dbReference type="Pfam" id="PF00889"/>
    </source>
</evidence>
<dbReference type="Gene3D" id="1.10.8.10">
    <property type="entry name" value="DNA helicase RuvA subunit, C-terminal domain"/>
    <property type="match status" value="1"/>
</dbReference>
<dbReference type="STRING" id="1802689.A3F25_02775"/>
<dbReference type="Pfam" id="PF00889">
    <property type="entry name" value="EF_TS"/>
    <property type="match status" value="1"/>
</dbReference>
<accession>A0A1F8G2P7</accession>
<dbReference type="InterPro" id="IPR036402">
    <property type="entry name" value="EF-Ts_dimer_sf"/>
</dbReference>
<dbReference type="InterPro" id="IPR009060">
    <property type="entry name" value="UBA-like_sf"/>
</dbReference>
<reference evidence="7 8" key="1">
    <citation type="journal article" date="2016" name="Nat. Commun.">
        <title>Thousands of microbial genomes shed light on interconnected biogeochemical processes in an aquifer system.</title>
        <authorList>
            <person name="Anantharaman K."/>
            <person name="Brown C.T."/>
            <person name="Hug L.A."/>
            <person name="Sharon I."/>
            <person name="Castelle C.J."/>
            <person name="Probst A.J."/>
            <person name="Thomas B.C."/>
            <person name="Singh A."/>
            <person name="Wilkins M.J."/>
            <person name="Karaoz U."/>
            <person name="Brodie E.L."/>
            <person name="Williams K.H."/>
            <person name="Hubbard S.S."/>
            <person name="Banfield J.F."/>
        </authorList>
    </citation>
    <scope>NUCLEOTIDE SEQUENCE [LARGE SCALE GENOMIC DNA]</scope>
</reference>
<dbReference type="EMBL" id="MGKD01000029">
    <property type="protein sequence ID" value="OGN18819.1"/>
    <property type="molecule type" value="Genomic_DNA"/>
</dbReference>
<keyword evidence="3 5" id="KW-0251">Elongation factor</keyword>
<name>A0A1F8G2P7_9BACT</name>
<evidence type="ECO:0000256" key="1">
    <source>
        <dbReference type="ARBA" id="ARBA00005532"/>
    </source>
</evidence>
<evidence type="ECO:0000313" key="7">
    <source>
        <dbReference type="EMBL" id="OGN18819.1"/>
    </source>
</evidence>
<dbReference type="GO" id="GO:0003746">
    <property type="term" value="F:translation elongation factor activity"/>
    <property type="evidence" value="ECO:0007669"/>
    <property type="project" value="UniProtKB-UniRule"/>
</dbReference>
<keyword evidence="5" id="KW-0963">Cytoplasm</keyword>
<feature type="region of interest" description="Involved in Mg(2+) ion dislocation from EF-Tu" evidence="5">
    <location>
        <begin position="80"/>
        <end position="83"/>
    </location>
</feature>
<dbReference type="PANTHER" id="PTHR11741">
    <property type="entry name" value="ELONGATION FACTOR TS"/>
    <property type="match status" value="1"/>
</dbReference>
<evidence type="ECO:0000256" key="4">
    <source>
        <dbReference type="ARBA" id="ARBA00022917"/>
    </source>
</evidence>
<gene>
    <name evidence="5" type="primary">tsf</name>
    <name evidence="7" type="ORF">A3F25_02775</name>
</gene>
<dbReference type="Gene3D" id="3.30.479.20">
    <property type="entry name" value="Elongation factor Ts, dimerisation domain"/>
    <property type="match status" value="1"/>
</dbReference>
<evidence type="ECO:0000313" key="8">
    <source>
        <dbReference type="Proteomes" id="UP000177478"/>
    </source>
</evidence>
<keyword evidence="4 5" id="KW-0648">Protein biosynthesis</keyword>
<dbReference type="SUPFAM" id="SSF46934">
    <property type="entry name" value="UBA-like"/>
    <property type="match status" value="1"/>
</dbReference>
<dbReference type="InterPro" id="IPR001816">
    <property type="entry name" value="Transl_elong_EFTs/EF1B"/>
</dbReference>
<comment type="function">
    <text evidence="5">Associates with the EF-Tu.GDP complex and induces the exchange of GDP to GTP. It remains bound to the aminoacyl-tRNA.EF-Tu.GTP complex up to the GTP hydrolysis stage on the ribosome.</text>
</comment>
<protein>
    <recommendedName>
        <fullName evidence="2 5">Elongation factor Ts</fullName>
        <shortName evidence="5">EF-Ts</shortName>
    </recommendedName>
</protein>
<comment type="similarity">
    <text evidence="1 5">Belongs to the EF-Ts family.</text>
</comment>
<dbReference type="HAMAP" id="MF_00050">
    <property type="entry name" value="EF_Ts"/>
    <property type="match status" value="1"/>
</dbReference>
<dbReference type="Proteomes" id="UP000177478">
    <property type="component" value="Unassembled WGS sequence"/>
</dbReference>
<evidence type="ECO:0000256" key="5">
    <source>
        <dbReference type="HAMAP-Rule" id="MF_00050"/>
    </source>
</evidence>
<dbReference type="InterPro" id="IPR014039">
    <property type="entry name" value="Transl_elong_EFTs/EF1B_dimer"/>
</dbReference>
<comment type="subcellular location">
    <subcellularLocation>
        <location evidence="5">Cytoplasm</location>
    </subcellularLocation>
</comment>
<proteinExistence type="inferred from homology"/>
<dbReference type="AlphaFoldDB" id="A0A1F8G2P7"/>
<dbReference type="GO" id="GO:0005737">
    <property type="term" value="C:cytoplasm"/>
    <property type="evidence" value="ECO:0007669"/>
    <property type="project" value="UniProtKB-SubCell"/>
</dbReference>
<organism evidence="7 8">
    <name type="scientific">Candidatus Yanofskybacteria bacterium RIFCSPHIGHO2_12_FULL_45_19b</name>
    <dbReference type="NCBI Taxonomy" id="1802689"/>
    <lineage>
        <taxon>Bacteria</taxon>
        <taxon>Candidatus Yanofskyibacteriota</taxon>
    </lineage>
</organism>
<feature type="domain" description="Translation elongation factor EFTs/EF1B dimerisation" evidence="6">
    <location>
        <begin position="74"/>
        <end position="147"/>
    </location>
</feature>
<evidence type="ECO:0000256" key="3">
    <source>
        <dbReference type="ARBA" id="ARBA00022768"/>
    </source>
</evidence>
<dbReference type="SUPFAM" id="SSF54713">
    <property type="entry name" value="Elongation factor Ts (EF-Ts), dimerisation domain"/>
    <property type="match status" value="1"/>
</dbReference>